<comment type="similarity">
    <text evidence="8">In the C-terminal section; belongs to the FPP/GGPP synthase family.</text>
</comment>
<organism evidence="10 11">
    <name type="scientific">Aspergillus nanangensis</name>
    <dbReference type="NCBI Taxonomy" id="2582783"/>
    <lineage>
        <taxon>Eukaryota</taxon>
        <taxon>Fungi</taxon>
        <taxon>Dikarya</taxon>
        <taxon>Ascomycota</taxon>
        <taxon>Pezizomycotina</taxon>
        <taxon>Eurotiomycetes</taxon>
        <taxon>Eurotiomycetidae</taxon>
        <taxon>Eurotiales</taxon>
        <taxon>Aspergillaceae</taxon>
        <taxon>Aspergillus</taxon>
        <taxon>Aspergillus subgen. Circumdati</taxon>
    </lineage>
</organism>
<accession>A0AAD4CPZ2</accession>
<dbReference type="PROSITE" id="PS00444">
    <property type="entry name" value="POLYPRENYL_SYNTHASE_2"/>
    <property type="match status" value="1"/>
</dbReference>
<dbReference type="InterPro" id="IPR000092">
    <property type="entry name" value="Polyprenyl_synt"/>
</dbReference>
<keyword evidence="7" id="KW-0511">Multifunctional enzyme</keyword>
<dbReference type="PANTHER" id="PTHR12001">
    <property type="entry name" value="GERANYLGERANYL PYROPHOSPHATE SYNTHASE"/>
    <property type="match status" value="1"/>
</dbReference>
<evidence type="ECO:0000256" key="6">
    <source>
        <dbReference type="ARBA" id="ARBA00023239"/>
    </source>
</evidence>
<comment type="pathway">
    <text evidence="1">Secondary metabolite biosynthesis; terpenoid biosynthesis.</text>
</comment>
<evidence type="ECO:0000256" key="9">
    <source>
        <dbReference type="ARBA" id="ARBA00038372"/>
    </source>
</evidence>
<evidence type="ECO:0000256" key="1">
    <source>
        <dbReference type="ARBA" id="ARBA00004721"/>
    </source>
</evidence>
<dbReference type="SFLD" id="SFLDS00005">
    <property type="entry name" value="Isoprenoid_Synthase_Type_I"/>
    <property type="match status" value="1"/>
</dbReference>
<comment type="caution">
    <text evidence="10">The sequence shown here is derived from an EMBL/GenBank/DDBJ whole genome shotgun (WGS) entry which is preliminary data.</text>
</comment>
<dbReference type="GO" id="GO:0043386">
    <property type="term" value="P:mycotoxin biosynthetic process"/>
    <property type="evidence" value="ECO:0007669"/>
    <property type="project" value="UniProtKB-ARBA"/>
</dbReference>
<evidence type="ECO:0008006" key="12">
    <source>
        <dbReference type="Google" id="ProtNLM"/>
    </source>
</evidence>
<dbReference type="InterPro" id="IPR008949">
    <property type="entry name" value="Isoprenoid_synthase_dom_sf"/>
</dbReference>
<evidence type="ECO:0000256" key="8">
    <source>
        <dbReference type="ARBA" id="ARBA00038363"/>
    </source>
</evidence>
<dbReference type="Gene3D" id="1.10.600.10">
    <property type="entry name" value="Farnesyl Diphosphate Synthase"/>
    <property type="match status" value="2"/>
</dbReference>
<evidence type="ECO:0000313" key="10">
    <source>
        <dbReference type="EMBL" id="KAF9889668.1"/>
    </source>
</evidence>
<dbReference type="GO" id="GO:0046165">
    <property type="term" value="P:alcohol biosynthetic process"/>
    <property type="evidence" value="ECO:0007669"/>
    <property type="project" value="UniProtKB-ARBA"/>
</dbReference>
<dbReference type="SUPFAM" id="SSF48576">
    <property type="entry name" value="Terpenoid synthases"/>
    <property type="match status" value="2"/>
</dbReference>
<name>A0AAD4CPZ2_ASPNN</name>
<dbReference type="InterPro" id="IPR033749">
    <property type="entry name" value="Polyprenyl_synt_CS"/>
</dbReference>
<keyword evidence="11" id="KW-1185">Reference proteome</keyword>
<evidence type="ECO:0000256" key="5">
    <source>
        <dbReference type="ARBA" id="ARBA00023229"/>
    </source>
</evidence>
<gene>
    <name evidence="10" type="ORF">FE257_007176</name>
</gene>
<evidence type="ECO:0000256" key="3">
    <source>
        <dbReference type="ARBA" id="ARBA00022723"/>
    </source>
</evidence>
<reference evidence="10" key="2">
    <citation type="submission" date="2020-02" db="EMBL/GenBank/DDBJ databases">
        <authorList>
            <person name="Gilchrist C.L.M."/>
            <person name="Chooi Y.-H."/>
        </authorList>
    </citation>
    <scope>NUCLEOTIDE SEQUENCE</scope>
    <source>
        <strain evidence="10">MST-FP2251</strain>
    </source>
</reference>
<dbReference type="PROSITE" id="PS00723">
    <property type="entry name" value="POLYPRENYL_SYNTHASE_1"/>
    <property type="match status" value="1"/>
</dbReference>
<keyword evidence="4" id="KW-0460">Magnesium</keyword>
<dbReference type="PANTHER" id="PTHR12001:SF72">
    <property type="entry name" value="THIJ_PFPI FAMILY PROTEIN (AFU_ORTHOLOGUE AFUA_3G01210)-RELATED"/>
    <property type="match status" value="1"/>
</dbReference>
<dbReference type="EMBL" id="VCAU01000034">
    <property type="protein sequence ID" value="KAF9889668.1"/>
    <property type="molecule type" value="Genomic_DNA"/>
</dbReference>
<evidence type="ECO:0000313" key="11">
    <source>
        <dbReference type="Proteomes" id="UP001194746"/>
    </source>
</evidence>
<evidence type="ECO:0000256" key="7">
    <source>
        <dbReference type="ARBA" id="ARBA00023268"/>
    </source>
</evidence>
<sequence>MVSSGVCSRDSGDEIATERTSLDEIAHYSAPVSSELYADIPAYFSTFKPRIHRNMRESSDASIQCQIDLFGKDRLGMVMGNLNTYCGDWTALVWPFCDPERLALAAYMVDFAFIHDDVDYKETIQTRKFEFDSEIRDKALRTGNHTPAFLDEFRNKQVIAKTMCKLVELDGKRGMKFIQQWENWKKAEKDYVETEAQRCETLDRWANGMARFAYKLTLTEEEEHLVTPLTQLIMNVLTLHNDYFSWDKENSFYNSSEEKLPMSNAVTLYMKWYSMSVEDAKDAIRIVAIHKEQEDGYLFADDCTQLDTFVGYQPSKGQENSHDKLDLTNGNTGHHSSVTGNLNTPFSTEAVGRLLDPLGKSIIEQPSKYIMSLPSKQLRDIFTGALNTWYCAPDCSIKTINHVVGLLHNCSLMLDDIEDQSPLRRGKPAAHIIYGAAQTINSAYFLCIEALHILHNLSKTAVSIYIDELRSLHIGQAQDLYWTCRGSIPSEDDYLRMIDGKTTSLFRMAGRLSQSEATMNKELDLTKFITFLGRYFQIRDDYQNLASSEYASQKGFCEDLDEGKLSLPLIHALGRGDPELRSIIENRKRKYQLNYEVKQLVLDKLHANGSFQYTLEVLQELQACVNTELEHLEYATGQKNWILRMLLHKLKI</sequence>
<proteinExistence type="inferred from homology"/>
<dbReference type="Proteomes" id="UP001194746">
    <property type="component" value="Unassembled WGS sequence"/>
</dbReference>
<dbReference type="Pfam" id="PF00348">
    <property type="entry name" value="polyprenyl_synt"/>
    <property type="match status" value="1"/>
</dbReference>
<protein>
    <recommendedName>
        <fullName evidence="12">Geranylgeranyl pyrophosphate synthase</fullName>
    </recommendedName>
</protein>
<keyword evidence="3" id="KW-0479">Metal-binding</keyword>
<dbReference type="GO" id="GO:0016829">
    <property type="term" value="F:lyase activity"/>
    <property type="evidence" value="ECO:0007669"/>
    <property type="project" value="UniProtKB-KW"/>
</dbReference>
<dbReference type="GO" id="GO:0004659">
    <property type="term" value="F:prenyltransferase activity"/>
    <property type="evidence" value="ECO:0007669"/>
    <property type="project" value="InterPro"/>
</dbReference>
<reference evidence="10" key="1">
    <citation type="journal article" date="2019" name="Beilstein J. Org. Chem.">
        <title>Nanangenines: drimane sesquiterpenoids as the dominant metabolite cohort of a novel Australian fungus, Aspergillus nanangensis.</title>
        <authorList>
            <person name="Lacey H.J."/>
            <person name="Gilchrist C.L.M."/>
            <person name="Crombie A."/>
            <person name="Kalaitzis J.A."/>
            <person name="Vuong D."/>
            <person name="Rutledge P.J."/>
            <person name="Turner P."/>
            <person name="Pitt J.I."/>
            <person name="Lacey E."/>
            <person name="Chooi Y.H."/>
            <person name="Piggott A.M."/>
        </authorList>
    </citation>
    <scope>NUCLEOTIDE SEQUENCE</scope>
    <source>
        <strain evidence="10">MST-FP2251</strain>
    </source>
</reference>
<comment type="similarity">
    <text evidence="9">In the N-terminal section; belongs to the terpene synthase family.</text>
</comment>
<dbReference type="GO" id="GO:0008299">
    <property type="term" value="P:isoprenoid biosynthetic process"/>
    <property type="evidence" value="ECO:0007669"/>
    <property type="project" value="UniProtKB-KW"/>
</dbReference>
<evidence type="ECO:0000256" key="2">
    <source>
        <dbReference type="ARBA" id="ARBA00022679"/>
    </source>
</evidence>
<keyword evidence="2" id="KW-0808">Transferase</keyword>
<dbReference type="AlphaFoldDB" id="A0AAD4CPZ2"/>
<keyword evidence="6" id="KW-0456">Lyase</keyword>
<keyword evidence="5" id="KW-0414">Isoprene biosynthesis</keyword>
<evidence type="ECO:0000256" key="4">
    <source>
        <dbReference type="ARBA" id="ARBA00022842"/>
    </source>
</evidence>
<dbReference type="CDD" id="cd00685">
    <property type="entry name" value="Trans_IPPS_HT"/>
    <property type="match status" value="1"/>
</dbReference>
<dbReference type="GO" id="GO:0046872">
    <property type="term" value="F:metal ion binding"/>
    <property type="evidence" value="ECO:0007669"/>
    <property type="project" value="UniProtKB-KW"/>
</dbReference>
<dbReference type="Pfam" id="PF19086">
    <property type="entry name" value="Terpene_syn_C_2"/>
    <property type="match status" value="1"/>
</dbReference>